<evidence type="ECO:0000313" key="2">
    <source>
        <dbReference type="Proteomes" id="UP000839052"/>
    </source>
</evidence>
<dbReference type="PIRSF" id="PIRSF015283">
    <property type="entry name" value="Regulatory_RpfE"/>
    <property type="match status" value="1"/>
</dbReference>
<keyword evidence="2" id="KW-1185">Reference proteome</keyword>
<protein>
    <recommendedName>
        <fullName evidence="3">2,3-bisphosphoglycerate-independent phosphoglycerate mutase</fullName>
    </recommendedName>
</protein>
<reference evidence="1 2" key="1">
    <citation type="submission" date="2021-10" db="EMBL/GenBank/DDBJ databases">
        <authorList>
            <person name="Koch H."/>
        </authorList>
    </citation>
    <scope>NUCLEOTIDE SEQUENCE [LARGE SCALE GENOMIC DNA]</scope>
    <source>
        <strain evidence="1">6680</strain>
    </source>
</reference>
<organism evidence="1 2">
    <name type="scientific">Candidatus Nitrotoga arctica</name>
    <dbReference type="NCBI Taxonomy" id="453162"/>
    <lineage>
        <taxon>Bacteria</taxon>
        <taxon>Pseudomonadati</taxon>
        <taxon>Pseudomonadota</taxon>
        <taxon>Betaproteobacteria</taxon>
        <taxon>Nitrosomonadales</taxon>
        <taxon>Gallionellaceae</taxon>
        <taxon>Candidatus Nitrotoga</taxon>
    </lineage>
</organism>
<dbReference type="InterPro" id="IPR016631">
    <property type="entry name" value="Regulatory_RpfE"/>
</dbReference>
<evidence type="ECO:0008006" key="3">
    <source>
        <dbReference type="Google" id="ProtNLM"/>
    </source>
</evidence>
<accession>A0ABM8YZF9</accession>
<name>A0ABM8YZF9_9PROT</name>
<sequence length="345" mass="38879">MKNVDIVILDLFLPQEISVDACADLSVPVLEKMLARAKCELLPSEVYSTGTLEEWLCRAFGIARQLDEPIAPITVMADGMQPGTGYWLRADPVHLQMQRTQLFLHPDVPLNADEATQLCASLNTHFAAEGLSFFSPHPQRWYLYMESIPDIVTRPLSQVAGRNVQTHLPKGQDALRWHKIFNEIQMLFFEHAVNQAREVHGDLPINSIWLWGGGHAVEQLARPYTKVCGDSFLAGAFAQAAGISYQILPDDLSPYVDDNEGDMLIIWEGLRRPFQQGDLHAWRDSVQCLEQSYIAPLWKALRNGHIKQLSLNVLNAGVVNRFVLTRSAVWKPWRLSKSLAQYALA</sequence>
<gene>
    <name evidence="1" type="ORF">NTG6680_1670</name>
</gene>
<dbReference type="RefSeq" id="WP_239796792.1">
    <property type="nucleotide sequence ID" value="NZ_OU912926.1"/>
</dbReference>
<proteinExistence type="predicted"/>
<dbReference type="Proteomes" id="UP000839052">
    <property type="component" value="Chromosome"/>
</dbReference>
<evidence type="ECO:0000313" key="1">
    <source>
        <dbReference type="EMBL" id="CAG9932923.1"/>
    </source>
</evidence>
<dbReference type="EMBL" id="OU912926">
    <property type="protein sequence ID" value="CAG9932923.1"/>
    <property type="molecule type" value="Genomic_DNA"/>
</dbReference>